<evidence type="ECO:0000256" key="1">
    <source>
        <dbReference type="ARBA" id="ARBA00022741"/>
    </source>
</evidence>
<evidence type="ECO:0000313" key="7">
    <source>
        <dbReference type="Proteomes" id="UP000317722"/>
    </source>
</evidence>
<keyword evidence="1" id="KW-0547">Nucleotide-binding</keyword>
<accession>A0A502CQN3</accession>
<keyword evidence="7" id="KW-1185">Reference proteome</keyword>
<dbReference type="InterPro" id="IPR050764">
    <property type="entry name" value="CbbQ/NirQ/NorQ/GpvN"/>
</dbReference>
<dbReference type="SUPFAM" id="SSF52540">
    <property type="entry name" value="P-loop containing nucleoside triphosphate hydrolases"/>
    <property type="match status" value="1"/>
</dbReference>
<comment type="caution">
    <text evidence="6">The sequence shown here is derived from an EMBL/GenBank/DDBJ whole genome shotgun (WGS) entry which is preliminary data.</text>
</comment>
<dbReference type="CDD" id="cd00009">
    <property type="entry name" value="AAA"/>
    <property type="match status" value="1"/>
</dbReference>
<evidence type="ECO:0000313" key="6">
    <source>
        <dbReference type="EMBL" id="TPG14840.1"/>
    </source>
</evidence>
<dbReference type="PANTHER" id="PTHR42759:SF1">
    <property type="entry name" value="MAGNESIUM-CHELATASE SUBUNIT CHLD"/>
    <property type="match status" value="1"/>
</dbReference>
<proteinExistence type="inferred from homology"/>
<protein>
    <submittedName>
        <fullName evidence="6">MoxR family ATPase</fullName>
    </submittedName>
</protein>
<evidence type="ECO:0000256" key="2">
    <source>
        <dbReference type="ARBA" id="ARBA00022840"/>
    </source>
</evidence>
<dbReference type="InterPro" id="IPR027417">
    <property type="entry name" value="P-loop_NTPase"/>
</dbReference>
<keyword evidence="2" id="KW-0067">ATP-binding</keyword>
<comment type="similarity">
    <text evidence="3">Belongs to the MoxR family.</text>
</comment>
<dbReference type="PIRSF" id="PIRSF002849">
    <property type="entry name" value="AAA_ATPase_chaperone_MoxR_prd"/>
    <property type="match status" value="1"/>
</dbReference>
<dbReference type="AlphaFoldDB" id="A0A502CQN3"/>
<dbReference type="FunFam" id="3.40.50.300:FF:000640">
    <property type="entry name" value="MoxR family ATPase"/>
    <property type="match status" value="1"/>
</dbReference>
<dbReference type="Pfam" id="PF17863">
    <property type="entry name" value="AAA_lid_2"/>
    <property type="match status" value="1"/>
</dbReference>
<dbReference type="PANTHER" id="PTHR42759">
    <property type="entry name" value="MOXR FAMILY PROTEIN"/>
    <property type="match status" value="1"/>
</dbReference>
<dbReference type="InterPro" id="IPR041628">
    <property type="entry name" value="ChlI/MoxR_AAA_lid"/>
</dbReference>
<evidence type="ECO:0000259" key="5">
    <source>
        <dbReference type="Pfam" id="PF17863"/>
    </source>
</evidence>
<dbReference type="InterPro" id="IPR011703">
    <property type="entry name" value="ATPase_AAA-3"/>
</dbReference>
<sequence length="346" mass="38002">MDPHRPDLGRQHPLEQALYEVKKTIVGQDVLLERMLVALLARGHLLVEGVPGLAKTMAIKTLATAIGGEFQRIQFTPDLVPADVIGTRIYNQKEGEFQVSLGPVFANLVLADEINRAPAKVQSALLEVMQERQVTIGRETFKAPDPFLVMATQNPIESEGTYALPEAQVDRFMLKTLVGYPTASEEFVVVERMTTTFEAAQRVLEPGQLVEFQKKADAVYVDPAVIEYAVRLAAATRSPGTVGLPDLARYLSFGASPRASINLVLAGKALAFLRGRDFARPQEVRDLARDVMRHRLVLSYEALAEGIGPDDLLGPILDAVTMPDVPLRERRQTQTTSEAPWAAGPR</sequence>
<feature type="domain" description="ATPase AAA-3" evidence="4">
    <location>
        <begin position="44"/>
        <end position="174"/>
    </location>
</feature>
<evidence type="ECO:0000259" key="4">
    <source>
        <dbReference type="Pfam" id="PF07726"/>
    </source>
</evidence>
<name>A0A502CQN3_9MICO</name>
<reference evidence="6 7" key="1">
    <citation type="journal article" date="2019" name="Environ. Microbiol.">
        <title>Species interactions and distinct microbial communities in high Arctic permafrost affected cryosols are associated with the CH4 and CO2 gas fluxes.</title>
        <authorList>
            <person name="Altshuler I."/>
            <person name="Hamel J."/>
            <person name="Turney S."/>
            <person name="Magnuson E."/>
            <person name="Levesque R."/>
            <person name="Greer C."/>
            <person name="Whyte L.G."/>
        </authorList>
    </citation>
    <scope>NUCLEOTIDE SEQUENCE [LARGE SCALE GENOMIC DNA]</scope>
    <source>
        <strain evidence="6 7">S9.3A</strain>
    </source>
</reference>
<dbReference type="OrthoDB" id="9808397at2"/>
<dbReference type="Pfam" id="PF07726">
    <property type="entry name" value="AAA_3"/>
    <property type="match status" value="1"/>
</dbReference>
<dbReference type="Gene3D" id="3.40.50.300">
    <property type="entry name" value="P-loop containing nucleotide triphosphate hydrolases"/>
    <property type="match status" value="1"/>
</dbReference>
<dbReference type="Proteomes" id="UP000317722">
    <property type="component" value="Unassembled WGS sequence"/>
</dbReference>
<dbReference type="RefSeq" id="WP_140742116.1">
    <property type="nucleotide sequence ID" value="NZ_RCZM01000005.1"/>
</dbReference>
<organism evidence="6 7">
    <name type="scientific">Pedococcus bigeumensis</name>
    <dbReference type="NCBI Taxonomy" id="433644"/>
    <lineage>
        <taxon>Bacteria</taxon>
        <taxon>Bacillati</taxon>
        <taxon>Actinomycetota</taxon>
        <taxon>Actinomycetes</taxon>
        <taxon>Micrococcales</taxon>
        <taxon>Intrasporangiaceae</taxon>
        <taxon>Pedococcus</taxon>
    </lineage>
</organism>
<dbReference type="Gene3D" id="1.10.8.80">
    <property type="entry name" value="Magnesium chelatase subunit I, C-Terminal domain"/>
    <property type="match status" value="1"/>
</dbReference>
<dbReference type="GO" id="GO:0005524">
    <property type="term" value="F:ATP binding"/>
    <property type="evidence" value="ECO:0007669"/>
    <property type="project" value="UniProtKB-KW"/>
</dbReference>
<gene>
    <name evidence="6" type="ORF">EAH86_14875</name>
</gene>
<dbReference type="GO" id="GO:0016887">
    <property type="term" value="F:ATP hydrolysis activity"/>
    <property type="evidence" value="ECO:0007669"/>
    <property type="project" value="InterPro"/>
</dbReference>
<evidence type="ECO:0000256" key="3">
    <source>
        <dbReference type="ARBA" id="ARBA00061607"/>
    </source>
</evidence>
<dbReference type="EMBL" id="RCZM01000005">
    <property type="protein sequence ID" value="TPG14840.1"/>
    <property type="molecule type" value="Genomic_DNA"/>
</dbReference>
<feature type="domain" description="ChlI/MoxR AAA lid" evidence="5">
    <location>
        <begin position="249"/>
        <end position="313"/>
    </location>
</feature>